<accession>A0A106QCY8</accession>
<gene>
    <name evidence="8" type="ORF">WL29_22870</name>
</gene>
<keyword evidence="3" id="KW-0489">Methyltransferase</keyword>
<evidence type="ECO:0000256" key="5">
    <source>
        <dbReference type="ARBA" id="ARBA00022691"/>
    </source>
</evidence>
<reference evidence="8 9" key="1">
    <citation type="submission" date="2015-11" db="EMBL/GenBank/DDBJ databases">
        <title>Expanding the genomic diversity of Burkholderia species for the development of highly accurate diagnostics.</title>
        <authorList>
            <person name="Sahl J."/>
            <person name="Keim P."/>
            <person name="Wagner D."/>
        </authorList>
    </citation>
    <scope>NUCLEOTIDE SEQUENCE [LARGE SCALE GENOMIC DNA]</scope>
    <source>
        <strain evidence="8 9">MSMB2087WGS</strain>
    </source>
</reference>
<evidence type="ECO:0000256" key="4">
    <source>
        <dbReference type="ARBA" id="ARBA00022679"/>
    </source>
</evidence>
<evidence type="ECO:0000256" key="1">
    <source>
        <dbReference type="ARBA" id="ARBA00006594"/>
    </source>
</evidence>
<dbReference type="InterPro" id="IPR050953">
    <property type="entry name" value="N4_N6_ade-DNA_methylase"/>
</dbReference>
<dbReference type="InterPro" id="IPR029063">
    <property type="entry name" value="SAM-dependent_MTases_sf"/>
</dbReference>
<comment type="caution">
    <text evidence="8">The sequence shown here is derived from an EMBL/GenBank/DDBJ whole genome shotgun (WGS) entry which is preliminary data.</text>
</comment>
<dbReference type="PRINTS" id="PR00507">
    <property type="entry name" value="N12N6MTFRASE"/>
</dbReference>
<dbReference type="GO" id="GO:0006304">
    <property type="term" value="P:DNA modification"/>
    <property type="evidence" value="ECO:0007669"/>
    <property type="project" value="InterPro"/>
</dbReference>
<dbReference type="Gene3D" id="3.40.50.150">
    <property type="entry name" value="Vaccinia Virus protein VP39"/>
    <property type="match status" value="1"/>
</dbReference>
<protein>
    <recommendedName>
        <fullName evidence="2">site-specific DNA-methyltransferase (adenine-specific)</fullName>
        <ecNumber evidence="2">2.1.1.72</ecNumber>
    </recommendedName>
</protein>
<organism evidence="8 9">
    <name type="scientific">Burkholderia ubonensis</name>
    <dbReference type="NCBI Taxonomy" id="101571"/>
    <lineage>
        <taxon>Bacteria</taxon>
        <taxon>Pseudomonadati</taxon>
        <taxon>Pseudomonadota</taxon>
        <taxon>Betaproteobacteria</taxon>
        <taxon>Burkholderiales</taxon>
        <taxon>Burkholderiaceae</taxon>
        <taxon>Burkholderia</taxon>
        <taxon>Burkholderia cepacia complex</taxon>
    </lineage>
</organism>
<dbReference type="PANTHER" id="PTHR33841">
    <property type="entry name" value="DNA METHYLTRANSFERASE YEEA-RELATED"/>
    <property type="match status" value="1"/>
</dbReference>
<evidence type="ECO:0000256" key="6">
    <source>
        <dbReference type="ARBA" id="ARBA00047942"/>
    </source>
</evidence>
<dbReference type="GO" id="GO:0032259">
    <property type="term" value="P:methylation"/>
    <property type="evidence" value="ECO:0007669"/>
    <property type="project" value="UniProtKB-KW"/>
</dbReference>
<evidence type="ECO:0000256" key="3">
    <source>
        <dbReference type="ARBA" id="ARBA00022603"/>
    </source>
</evidence>
<dbReference type="InterPro" id="IPR011639">
    <property type="entry name" value="MethylTrfase_TaqI-like_dom"/>
</dbReference>
<dbReference type="GO" id="GO:0009007">
    <property type="term" value="F:site-specific DNA-methyltransferase (adenine-specific) activity"/>
    <property type="evidence" value="ECO:0007669"/>
    <property type="project" value="UniProtKB-EC"/>
</dbReference>
<evidence type="ECO:0000313" key="9">
    <source>
        <dbReference type="Proteomes" id="UP000060630"/>
    </source>
</evidence>
<evidence type="ECO:0000259" key="7">
    <source>
        <dbReference type="Pfam" id="PF07669"/>
    </source>
</evidence>
<evidence type="ECO:0000256" key="2">
    <source>
        <dbReference type="ARBA" id="ARBA00011900"/>
    </source>
</evidence>
<dbReference type="RefSeq" id="WP_060192604.1">
    <property type="nucleotide sequence ID" value="NZ_LPHD01000049.1"/>
</dbReference>
<dbReference type="AlphaFoldDB" id="A0A106QCY8"/>
<dbReference type="EC" id="2.1.1.72" evidence="2"/>
<feature type="domain" description="Type II methyltransferase M.TaqI-like" evidence="7">
    <location>
        <begin position="134"/>
        <end position="208"/>
    </location>
</feature>
<name>A0A106QCY8_9BURK</name>
<dbReference type="PANTHER" id="PTHR33841:SF5">
    <property type="entry name" value="DNA METHYLASE (MODIFICATION METHYLASE) (METHYLTRANSFERASE)-RELATED"/>
    <property type="match status" value="1"/>
</dbReference>
<dbReference type="EMBL" id="LPHD01000049">
    <property type="protein sequence ID" value="KWA84206.1"/>
    <property type="molecule type" value="Genomic_DNA"/>
</dbReference>
<dbReference type="Pfam" id="PF07669">
    <property type="entry name" value="Eco57I"/>
    <property type="match status" value="1"/>
</dbReference>
<dbReference type="SUPFAM" id="SSF53335">
    <property type="entry name" value="S-adenosyl-L-methionine-dependent methyltransferases"/>
    <property type="match status" value="1"/>
</dbReference>
<comment type="catalytic activity">
    <reaction evidence="6">
        <text>a 2'-deoxyadenosine in DNA + S-adenosyl-L-methionine = an N(6)-methyl-2'-deoxyadenosine in DNA + S-adenosyl-L-homocysteine + H(+)</text>
        <dbReference type="Rhea" id="RHEA:15197"/>
        <dbReference type="Rhea" id="RHEA-COMP:12418"/>
        <dbReference type="Rhea" id="RHEA-COMP:12419"/>
        <dbReference type="ChEBI" id="CHEBI:15378"/>
        <dbReference type="ChEBI" id="CHEBI:57856"/>
        <dbReference type="ChEBI" id="CHEBI:59789"/>
        <dbReference type="ChEBI" id="CHEBI:90615"/>
        <dbReference type="ChEBI" id="CHEBI:90616"/>
        <dbReference type="EC" id="2.1.1.72"/>
    </reaction>
</comment>
<proteinExistence type="inferred from homology"/>
<dbReference type="Proteomes" id="UP000060630">
    <property type="component" value="Unassembled WGS sequence"/>
</dbReference>
<evidence type="ECO:0000313" key="8">
    <source>
        <dbReference type="EMBL" id="KWA84206.1"/>
    </source>
</evidence>
<sequence length="462" mass="51077">METGLLEHNALSTAIEKLHDATAFYTAEPVVDQLLDMLSWPAGDSRLVDTSCGDGAFLDAALRRLLKAEPHISGSRIAHLVQGWEIHYFAAAEARARMARILVEHGHPTSEATEVAEAMVTHGDFLVQGPRVPTWDCVAGNPPFLRYAHLPEILRTEYERTLPDYSQGDMLHSFIDRCTLTLRPQGEIALVTSDRWLFAQCAAELRAVVGQRMGLHHLERLDCSSAFYRPKNRRAGQPPRIHPVAVVLREADQCDTALTRAPIYPEADDASYEGYRTLAEVANVRLAPWLGKHGLFVVDQATADAAGIDPSLLVPAVDTDNMKGGVLSAPTKFAIRTFRGIEPPPEVMRHLDANMHLLAKTKVRATQRWLPPEPFEKLNLSQPCLLIPRIAASLRPVRVPAGILPLDHGISIVTAGDSTLDQLEEALMRPESEAWVRARAPRLENGYFSLTTTLLRALPLKL</sequence>
<keyword evidence="4" id="KW-0808">Transferase</keyword>
<keyword evidence="5" id="KW-0949">S-adenosyl-L-methionine</keyword>
<comment type="similarity">
    <text evidence="1">Belongs to the N(4)/N(6)-methyltransferase family.</text>
</comment>